<dbReference type="InterPro" id="IPR001905">
    <property type="entry name" value="Ammonium_transpt"/>
</dbReference>
<dbReference type="InParanoid" id="W0RT12"/>
<feature type="transmembrane region" description="Helical" evidence="8">
    <location>
        <begin position="167"/>
        <end position="190"/>
    </location>
</feature>
<dbReference type="PRINTS" id="PR00342">
    <property type="entry name" value="RHESUSRHD"/>
</dbReference>
<dbReference type="HOGENOM" id="CLU_000445_33_0_0"/>
<accession>W0RT12</accession>
<dbReference type="Proteomes" id="UP000019151">
    <property type="component" value="Plasmid 2"/>
</dbReference>
<proteinExistence type="inferred from homology"/>
<dbReference type="AlphaFoldDB" id="W0RT12"/>
<dbReference type="KEGG" id="gba:J421_6291"/>
<evidence type="ECO:0000256" key="3">
    <source>
        <dbReference type="ARBA" id="ARBA00022448"/>
    </source>
</evidence>
<dbReference type="InterPro" id="IPR018047">
    <property type="entry name" value="Ammonium_transpt_CS"/>
</dbReference>
<dbReference type="eggNOG" id="COG0004">
    <property type="taxonomic scope" value="Bacteria"/>
</dbReference>
<feature type="transmembrane region" description="Helical" evidence="8">
    <location>
        <begin position="105"/>
        <end position="127"/>
    </location>
</feature>
<evidence type="ECO:0000313" key="10">
    <source>
        <dbReference type="EMBL" id="AHG93826.1"/>
    </source>
</evidence>
<feature type="transmembrane region" description="Helical" evidence="8">
    <location>
        <begin position="321"/>
        <end position="342"/>
    </location>
</feature>
<dbReference type="RefSeq" id="WP_025415116.1">
    <property type="nucleotide sequence ID" value="NZ_CP007130.1"/>
</dbReference>
<feature type="transmembrane region" description="Helical" evidence="8">
    <location>
        <begin position="202"/>
        <end position="223"/>
    </location>
</feature>
<dbReference type="PANTHER" id="PTHR43029">
    <property type="entry name" value="AMMONIUM TRANSPORTER MEP2"/>
    <property type="match status" value="1"/>
</dbReference>
<feature type="domain" description="Ammonium transporter AmtB-like" evidence="9">
    <location>
        <begin position="16"/>
        <end position="414"/>
    </location>
</feature>
<evidence type="ECO:0000313" key="11">
    <source>
        <dbReference type="Proteomes" id="UP000019151"/>
    </source>
</evidence>
<keyword evidence="3 8" id="KW-0813">Transport</keyword>
<dbReference type="InterPro" id="IPR024041">
    <property type="entry name" value="NH4_transpt_AmtB-like_dom"/>
</dbReference>
<reference evidence="10 11" key="1">
    <citation type="journal article" date="2014" name="Genome Announc.">
        <title>Genome Sequence and Methylome of Soil Bacterium Gemmatirosa kalamazoonensis KBS708T, a Member of the Rarely Cultivated Gemmatimonadetes Phylum.</title>
        <authorList>
            <person name="Debruyn J.M."/>
            <person name="Radosevich M."/>
            <person name="Wommack K.E."/>
            <person name="Polson S.W."/>
            <person name="Hauser L.J."/>
            <person name="Fawaz M.N."/>
            <person name="Korlach J."/>
            <person name="Tsai Y.C."/>
        </authorList>
    </citation>
    <scope>NUCLEOTIDE SEQUENCE [LARGE SCALE GENOMIC DNA]</scope>
    <source>
        <strain evidence="10 11">KBS708</strain>
        <plasmid evidence="11">Plasmid 2</plasmid>
    </source>
</reference>
<sequence>MQPGAPALAISAGDTAWVLASAALVMLMLPGLALFYGGLVRSKNSLNTLAMSMAPLGIVSVQWVIVGYALAFGTGSSLVGGLQWAGFAGVGAVPNGDYAATIPHAAFAMFQVMFAAITVALISGAVVERMKFPTYLLFVLAWTTLIYDPLAHWVWGTGGWLRTLGALDFAGGTVVHISAGTSALVCAIMLGRRRDVGRATLVPHNVPFTVIGAGLLWFGWFGFNAGSALAANGLAGSAFVATHTAAAAAMTAWMLLDLVRTKRTTAVGMATGAVIGLVAITPAAGFVTPLAAVAVGAIGAAASYGAMQLRSRFSARLDDALDVFACHGVAGIVGALLTGVFATKAVNPAGADGLLAGNPGQLGVQAIAVVATMLFCGGVTAAIVVALKATVGLRVPLADELTGLDWSEHGEEAYRGGGLDDLSGGADVISGSVVIAQRTASMPKTVEGLSAA</sequence>
<keyword evidence="10" id="KW-0614">Plasmid</keyword>
<feature type="transmembrane region" description="Helical" evidence="8">
    <location>
        <begin position="362"/>
        <end position="387"/>
    </location>
</feature>
<dbReference type="GO" id="GO:0005886">
    <property type="term" value="C:plasma membrane"/>
    <property type="evidence" value="ECO:0007669"/>
    <property type="project" value="UniProtKB-SubCell"/>
</dbReference>
<dbReference type="EMBL" id="CP007130">
    <property type="protein sequence ID" value="AHG93826.1"/>
    <property type="molecule type" value="Genomic_DNA"/>
</dbReference>
<dbReference type="GO" id="GO:0008519">
    <property type="term" value="F:ammonium channel activity"/>
    <property type="evidence" value="ECO:0007669"/>
    <property type="project" value="InterPro"/>
</dbReference>
<geneLocation type="plasmid" evidence="10 11">
    <name>2</name>
</geneLocation>
<dbReference type="Pfam" id="PF00909">
    <property type="entry name" value="Ammonium_transp"/>
    <property type="match status" value="1"/>
</dbReference>
<dbReference type="SUPFAM" id="SSF111352">
    <property type="entry name" value="Ammonium transporter"/>
    <property type="match status" value="1"/>
</dbReference>
<feature type="transmembrane region" description="Helical" evidence="8">
    <location>
        <begin position="290"/>
        <end position="309"/>
    </location>
</feature>
<evidence type="ECO:0000256" key="6">
    <source>
        <dbReference type="ARBA" id="ARBA00023136"/>
    </source>
</evidence>
<feature type="transmembrane region" description="Helical" evidence="8">
    <location>
        <begin position="49"/>
        <end position="71"/>
    </location>
</feature>
<name>W0RT12_9BACT</name>
<dbReference type="NCBIfam" id="TIGR00836">
    <property type="entry name" value="amt"/>
    <property type="match status" value="1"/>
</dbReference>
<feature type="transmembrane region" description="Helical" evidence="8">
    <location>
        <begin position="265"/>
        <end position="284"/>
    </location>
</feature>
<gene>
    <name evidence="10" type="ORF">J421_6291</name>
</gene>
<comment type="similarity">
    <text evidence="2 8">Belongs to the ammonia transporter channel (TC 1.A.11.2) family.</text>
</comment>
<dbReference type="OrthoDB" id="9814202at2"/>
<evidence type="ECO:0000256" key="1">
    <source>
        <dbReference type="ARBA" id="ARBA00004141"/>
    </source>
</evidence>
<dbReference type="InterPro" id="IPR029020">
    <property type="entry name" value="Ammonium/urea_transptr"/>
</dbReference>
<dbReference type="Gene3D" id="1.10.3430.10">
    <property type="entry name" value="Ammonium transporter AmtB like domains"/>
    <property type="match status" value="1"/>
</dbReference>
<evidence type="ECO:0000256" key="8">
    <source>
        <dbReference type="RuleBase" id="RU362002"/>
    </source>
</evidence>
<feature type="transmembrane region" description="Helical" evidence="8">
    <location>
        <begin position="16"/>
        <end position="37"/>
    </location>
</feature>
<dbReference type="PATRIC" id="fig|861299.3.peg.6360"/>
<keyword evidence="4 8" id="KW-0812">Transmembrane</keyword>
<evidence type="ECO:0000256" key="5">
    <source>
        <dbReference type="ARBA" id="ARBA00022989"/>
    </source>
</evidence>
<protein>
    <recommendedName>
        <fullName evidence="8">Ammonium transporter</fullName>
    </recommendedName>
</protein>
<keyword evidence="7 8" id="KW-0924">Ammonia transport</keyword>
<evidence type="ECO:0000256" key="4">
    <source>
        <dbReference type="ARBA" id="ARBA00022692"/>
    </source>
</evidence>
<evidence type="ECO:0000256" key="2">
    <source>
        <dbReference type="ARBA" id="ARBA00005887"/>
    </source>
</evidence>
<evidence type="ECO:0000259" key="9">
    <source>
        <dbReference type="Pfam" id="PF00909"/>
    </source>
</evidence>
<dbReference type="InterPro" id="IPR002229">
    <property type="entry name" value="RhesusRHD"/>
</dbReference>
<feature type="transmembrane region" description="Helical" evidence="8">
    <location>
        <begin position="229"/>
        <end position="253"/>
    </location>
</feature>
<keyword evidence="5 8" id="KW-1133">Transmembrane helix</keyword>
<dbReference type="PROSITE" id="PS01219">
    <property type="entry name" value="AMMONIUM_TRANSP"/>
    <property type="match status" value="1"/>
</dbReference>
<organism evidence="10 11">
    <name type="scientific">Gemmatirosa kalamazoonensis</name>
    <dbReference type="NCBI Taxonomy" id="861299"/>
    <lineage>
        <taxon>Bacteria</taxon>
        <taxon>Pseudomonadati</taxon>
        <taxon>Gemmatimonadota</taxon>
        <taxon>Gemmatimonadia</taxon>
        <taxon>Gemmatimonadales</taxon>
        <taxon>Gemmatimonadaceae</taxon>
        <taxon>Gemmatirosa</taxon>
    </lineage>
</organism>
<comment type="subcellular location">
    <subcellularLocation>
        <location evidence="8">Cell membrane</location>
        <topology evidence="8">Multi-pass membrane protein</topology>
    </subcellularLocation>
    <subcellularLocation>
        <location evidence="1">Membrane</location>
        <topology evidence="1">Multi-pass membrane protein</topology>
    </subcellularLocation>
</comment>
<dbReference type="PANTHER" id="PTHR43029:SF10">
    <property type="entry name" value="AMMONIUM TRANSPORTER MEP2"/>
    <property type="match status" value="1"/>
</dbReference>
<feature type="transmembrane region" description="Helical" evidence="8">
    <location>
        <begin position="134"/>
        <end position="155"/>
    </location>
</feature>
<evidence type="ECO:0000256" key="7">
    <source>
        <dbReference type="ARBA" id="ARBA00023177"/>
    </source>
</evidence>
<dbReference type="FunCoup" id="W0RT12">
    <property type="interactions" value="491"/>
</dbReference>
<keyword evidence="6 8" id="KW-0472">Membrane</keyword>
<keyword evidence="11" id="KW-1185">Reference proteome</keyword>